<protein>
    <submittedName>
        <fullName evidence="3">3-ketoacyl-(Acyl-carrier-protein) reductase</fullName>
    </submittedName>
</protein>
<dbReference type="GO" id="GO:0016491">
    <property type="term" value="F:oxidoreductase activity"/>
    <property type="evidence" value="ECO:0007669"/>
    <property type="project" value="UniProtKB-KW"/>
</dbReference>
<gene>
    <name evidence="3" type="ORF">B2A_04003</name>
</gene>
<evidence type="ECO:0000256" key="1">
    <source>
        <dbReference type="ARBA" id="ARBA00006484"/>
    </source>
</evidence>
<sequence>FLEKNSLNKLVELAAAQLLNKDIRVNAVAPSSIENVFAPGRDWRSTRKIGSLLTPPEDIAEVVKFLCSPESEWIDGVVIPLDGGNRFTHASD</sequence>
<reference evidence="3" key="1">
    <citation type="submission" date="2013-08" db="EMBL/GenBank/DDBJ databases">
        <authorList>
            <person name="Mendez C."/>
            <person name="Richter M."/>
            <person name="Ferrer M."/>
            <person name="Sanchez J."/>
        </authorList>
    </citation>
    <scope>NUCLEOTIDE SEQUENCE</scope>
</reference>
<dbReference type="InterPro" id="IPR036291">
    <property type="entry name" value="NAD(P)-bd_dom_sf"/>
</dbReference>
<accession>T1APV9</accession>
<keyword evidence="2" id="KW-0560">Oxidoreductase</keyword>
<dbReference type="PANTHER" id="PTHR24321:SF8">
    <property type="entry name" value="ESTRADIOL 17-BETA-DEHYDROGENASE 8-RELATED"/>
    <property type="match status" value="1"/>
</dbReference>
<organism evidence="3">
    <name type="scientific">mine drainage metagenome</name>
    <dbReference type="NCBI Taxonomy" id="410659"/>
    <lineage>
        <taxon>unclassified sequences</taxon>
        <taxon>metagenomes</taxon>
        <taxon>ecological metagenomes</taxon>
    </lineage>
</organism>
<dbReference type="AlphaFoldDB" id="T1APV9"/>
<name>T1APV9_9ZZZZ</name>
<feature type="non-terminal residue" evidence="3">
    <location>
        <position position="1"/>
    </location>
</feature>
<dbReference type="EMBL" id="AUZZ01002670">
    <property type="protein sequence ID" value="EQD59412.1"/>
    <property type="molecule type" value="Genomic_DNA"/>
</dbReference>
<reference evidence="3" key="2">
    <citation type="journal article" date="2014" name="ISME J.">
        <title>Microbial stratification in low pH oxic and suboxic macroscopic growths along an acid mine drainage.</title>
        <authorList>
            <person name="Mendez-Garcia C."/>
            <person name="Mesa V."/>
            <person name="Sprenger R.R."/>
            <person name="Richter M."/>
            <person name="Diez M.S."/>
            <person name="Solano J."/>
            <person name="Bargiela R."/>
            <person name="Golyshina O.V."/>
            <person name="Manteca A."/>
            <person name="Ramos J.L."/>
            <person name="Gallego J.R."/>
            <person name="Llorente I."/>
            <person name="Martins Dos Santos V.A."/>
            <person name="Jensen O.N."/>
            <person name="Pelaez A.I."/>
            <person name="Sanchez J."/>
            <person name="Ferrer M."/>
        </authorList>
    </citation>
    <scope>NUCLEOTIDE SEQUENCE</scope>
</reference>
<dbReference type="PANTHER" id="PTHR24321">
    <property type="entry name" value="DEHYDROGENASES, SHORT CHAIN"/>
    <property type="match status" value="1"/>
</dbReference>
<comment type="caution">
    <text evidence="3">The sequence shown here is derived from an EMBL/GenBank/DDBJ whole genome shotgun (WGS) entry which is preliminary data.</text>
</comment>
<dbReference type="Pfam" id="PF13561">
    <property type="entry name" value="adh_short_C2"/>
    <property type="match status" value="1"/>
</dbReference>
<proteinExistence type="inferred from homology"/>
<comment type="similarity">
    <text evidence="1">Belongs to the short-chain dehydrogenases/reductases (SDR) family.</text>
</comment>
<dbReference type="Gene3D" id="3.40.50.720">
    <property type="entry name" value="NAD(P)-binding Rossmann-like Domain"/>
    <property type="match status" value="1"/>
</dbReference>
<dbReference type="SUPFAM" id="SSF51735">
    <property type="entry name" value="NAD(P)-binding Rossmann-fold domains"/>
    <property type="match status" value="1"/>
</dbReference>
<evidence type="ECO:0000313" key="3">
    <source>
        <dbReference type="EMBL" id="EQD59412.1"/>
    </source>
</evidence>
<evidence type="ECO:0000256" key="2">
    <source>
        <dbReference type="ARBA" id="ARBA00023002"/>
    </source>
</evidence>
<dbReference type="InterPro" id="IPR002347">
    <property type="entry name" value="SDR_fam"/>
</dbReference>